<gene>
    <name evidence="1" type="ORF">IAQ67_20330</name>
</gene>
<dbReference type="RefSeq" id="WP_190297686.1">
    <property type="nucleotide sequence ID" value="NZ_CP061172.1"/>
</dbReference>
<evidence type="ECO:0000313" key="2">
    <source>
        <dbReference type="Proteomes" id="UP000516384"/>
    </source>
</evidence>
<proteinExistence type="predicted"/>
<name>A0A7H0Y521_9BACL</name>
<organism evidence="1 2">
    <name type="scientific">Paenibacillus peoriae</name>
    <dbReference type="NCBI Taxonomy" id="59893"/>
    <lineage>
        <taxon>Bacteria</taxon>
        <taxon>Bacillati</taxon>
        <taxon>Bacillota</taxon>
        <taxon>Bacilli</taxon>
        <taxon>Bacillales</taxon>
        <taxon>Paenibacillaceae</taxon>
        <taxon>Paenibacillus</taxon>
    </lineage>
</organism>
<dbReference type="EMBL" id="CP061172">
    <property type="protein sequence ID" value="QNR66179.1"/>
    <property type="molecule type" value="Genomic_DNA"/>
</dbReference>
<evidence type="ECO:0000313" key="1">
    <source>
        <dbReference type="EMBL" id="QNR66179.1"/>
    </source>
</evidence>
<dbReference type="Proteomes" id="UP000516384">
    <property type="component" value="Chromosome"/>
</dbReference>
<evidence type="ECO:0008006" key="3">
    <source>
        <dbReference type="Google" id="ProtNLM"/>
    </source>
</evidence>
<reference evidence="1 2" key="1">
    <citation type="submission" date="2020-09" db="EMBL/GenBank/DDBJ databases">
        <title>Characterization of Paenibacillus peoriae strain ZF390 with broad-spectrum antimicrobial activity as a potential biocontrol agent.</title>
        <authorList>
            <person name="Li L."/>
            <person name="Zhao Y."/>
            <person name="Li B."/>
            <person name="Xie X."/>
        </authorList>
    </citation>
    <scope>NUCLEOTIDE SEQUENCE [LARGE SCALE GENOMIC DNA]</scope>
    <source>
        <strain evidence="1 2">ZF390</strain>
    </source>
</reference>
<dbReference type="AlphaFoldDB" id="A0A7H0Y521"/>
<protein>
    <recommendedName>
        <fullName evidence="3">SMI1/KNR4 family protein</fullName>
    </recommendedName>
</protein>
<sequence>MKQLSEALARFVQQQNLYNEAYGLFQNHDIQPRTENLTDCWDRRIPVSPELEYLYSHYEMIDAKAAGTHKLKNAAVEIGDAAVLFFAAPEHLYRQQLGYRWITSGELVQESSSWPSHHVVIATFNDDPLIVDTSAPGSPVYAAIEGGAAQQIADSLANFFTALSILIEGACTFKGEVKDEDTYETKTAYIEHVKPLLHPLLSENQTTYLMEYLSLC</sequence>
<accession>A0A7H0Y521</accession>